<dbReference type="EMBL" id="CP039345">
    <property type="protein sequence ID" value="QCD78883.1"/>
    <property type="molecule type" value="Genomic_DNA"/>
</dbReference>
<name>A0A4D6KQS9_VIGUN</name>
<sequence>MGEMYPDTCTAGEDVVQIKMHLSKEDREKKGWTQLVVDGRVHPGPVFVYILVTVGNEAGTSWHNIKGRVHPGLRGRVHPGLAVQRWWNPLDEGEEESSMEECGLAEARSRMKVVLGIGVKAGEDVVQIKMHLSKEDREKKGWTQLVVDGRVHPGPVFVYILVTVGNGPGTSWTGGAEVRIFPVMEEITYRPKNSKAQHELEFEDVIKSGLMPSNLRDDSISNMGYPTPDGGSESVIRRKGNEKEGLRLLKSLSFSLPEFGIISTWVVIPLIVKMHLMHREEESSMEECGLAEARSRMKVVLGIGVKGEHSMLAVEDGLEKEQCSRPLDDALEKEEAFLALGSIPLWWNPFDEAEEESSMEECGLAKARHSMLVVEDGLEKEQCSRPLDDALEKEEAFLSLGSVRCRKEC</sequence>
<accession>A0A4D6KQS9</accession>
<proteinExistence type="predicted"/>
<reference evidence="1 2" key="1">
    <citation type="submission" date="2019-04" db="EMBL/GenBank/DDBJ databases">
        <title>An improved genome assembly and genetic linkage map for asparagus bean, Vigna unguiculata ssp. sesquipedialis.</title>
        <authorList>
            <person name="Xia Q."/>
            <person name="Zhang R."/>
            <person name="Dong Y."/>
        </authorList>
    </citation>
    <scope>NUCLEOTIDE SEQUENCE [LARGE SCALE GENOMIC DNA]</scope>
    <source>
        <tissue evidence="1">Leaf</tissue>
    </source>
</reference>
<dbReference type="Proteomes" id="UP000501690">
    <property type="component" value="Linkage Group LG1"/>
</dbReference>
<evidence type="ECO:0000313" key="1">
    <source>
        <dbReference type="EMBL" id="QCD78883.1"/>
    </source>
</evidence>
<protein>
    <submittedName>
        <fullName evidence="1">Uncharacterized protein</fullName>
    </submittedName>
</protein>
<gene>
    <name evidence="1" type="ORF">DEO72_LG1g2519</name>
</gene>
<evidence type="ECO:0000313" key="2">
    <source>
        <dbReference type="Proteomes" id="UP000501690"/>
    </source>
</evidence>
<keyword evidence="2" id="KW-1185">Reference proteome</keyword>
<organism evidence="1 2">
    <name type="scientific">Vigna unguiculata</name>
    <name type="common">Cowpea</name>
    <dbReference type="NCBI Taxonomy" id="3917"/>
    <lineage>
        <taxon>Eukaryota</taxon>
        <taxon>Viridiplantae</taxon>
        <taxon>Streptophyta</taxon>
        <taxon>Embryophyta</taxon>
        <taxon>Tracheophyta</taxon>
        <taxon>Spermatophyta</taxon>
        <taxon>Magnoliopsida</taxon>
        <taxon>eudicotyledons</taxon>
        <taxon>Gunneridae</taxon>
        <taxon>Pentapetalae</taxon>
        <taxon>rosids</taxon>
        <taxon>fabids</taxon>
        <taxon>Fabales</taxon>
        <taxon>Fabaceae</taxon>
        <taxon>Papilionoideae</taxon>
        <taxon>50 kb inversion clade</taxon>
        <taxon>NPAAA clade</taxon>
        <taxon>indigoferoid/millettioid clade</taxon>
        <taxon>Phaseoleae</taxon>
        <taxon>Vigna</taxon>
    </lineage>
</organism>
<dbReference type="AlphaFoldDB" id="A0A4D6KQS9"/>